<dbReference type="OrthoDB" id="1915198at2759"/>
<dbReference type="AlphaFoldDB" id="A0A7J6HJ05"/>
<dbReference type="GO" id="GO:0004857">
    <property type="term" value="F:enzyme inhibitor activity"/>
    <property type="evidence" value="ECO:0007669"/>
    <property type="project" value="InterPro"/>
</dbReference>
<dbReference type="PANTHER" id="PTHR35357:SF17">
    <property type="entry name" value="PECTINESTERASE INHIBITOR 12"/>
    <property type="match status" value="1"/>
</dbReference>
<comment type="similarity">
    <text evidence="3">Belongs to the PMEI family.</text>
</comment>
<dbReference type="GO" id="GO:0005576">
    <property type="term" value="C:extracellular region"/>
    <property type="evidence" value="ECO:0007669"/>
    <property type="project" value="UniProtKB-ARBA"/>
</dbReference>
<dbReference type="Pfam" id="PF04043">
    <property type="entry name" value="PMEI"/>
    <property type="match status" value="1"/>
</dbReference>
<name>A0A7J6HJ05_CANSA</name>
<dbReference type="Proteomes" id="UP000525078">
    <property type="component" value="Unassembled WGS sequence"/>
</dbReference>
<evidence type="ECO:0000313" key="7">
    <source>
        <dbReference type="Proteomes" id="UP000525078"/>
    </source>
</evidence>
<evidence type="ECO:0000256" key="2">
    <source>
        <dbReference type="ARBA" id="ARBA00023157"/>
    </source>
</evidence>
<dbReference type="Gene3D" id="1.20.140.40">
    <property type="entry name" value="Invertase/pectin methylesterase inhibitor family protein"/>
    <property type="match status" value="1"/>
</dbReference>
<organism evidence="6 7">
    <name type="scientific">Cannabis sativa</name>
    <name type="common">Hemp</name>
    <name type="synonym">Marijuana</name>
    <dbReference type="NCBI Taxonomy" id="3483"/>
    <lineage>
        <taxon>Eukaryota</taxon>
        <taxon>Viridiplantae</taxon>
        <taxon>Streptophyta</taxon>
        <taxon>Embryophyta</taxon>
        <taxon>Tracheophyta</taxon>
        <taxon>Spermatophyta</taxon>
        <taxon>Magnoliopsida</taxon>
        <taxon>eudicotyledons</taxon>
        <taxon>Gunneridae</taxon>
        <taxon>Pentapetalae</taxon>
        <taxon>rosids</taxon>
        <taxon>fabids</taxon>
        <taxon>Rosales</taxon>
        <taxon>Cannabaceae</taxon>
        <taxon>Cannabis</taxon>
    </lineage>
</organism>
<evidence type="ECO:0000256" key="1">
    <source>
        <dbReference type="ARBA" id="ARBA00022729"/>
    </source>
</evidence>
<evidence type="ECO:0000313" key="6">
    <source>
        <dbReference type="EMBL" id="KAF4395253.1"/>
    </source>
</evidence>
<feature type="chain" id="PRO_5029566512" description="Pectinesterase inhibitor domain-containing protein" evidence="4">
    <location>
        <begin position="22"/>
        <end position="207"/>
    </location>
</feature>
<proteinExistence type="inferred from homology"/>
<gene>
    <name evidence="6" type="ORF">F8388_001640</name>
</gene>
<dbReference type="FunFam" id="1.20.140.40:FF:000002">
    <property type="entry name" value="Putative invertase inhibitor"/>
    <property type="match status" value="1"/>
</dbReference>
<sequence>MRTHIFPLLTIFLLSLSSSSSSSSNLIKDTCKKCSDTDPNIRYNFCTSSFNSSPDSNQTTDLRQLGLVSIRLTKNNVTSTRHFIKHLLHDGKNKKMNNNNNNTITNTTTKLDPYVKACLNDCMELYSDAVSTIKLAVKDYKAKRYDDANIGLSSVIDASTTCEDGFKENDNSKNKSKNHVVSPLTKRNDNAFQLTAISLSIINMLRN</sequence>
<dbReference type="PANTHER" id="PTHR35357">
    <property type="entry name" value="OS02G0537100 PROTEIN"/>
    <property type="match status" value="1"/>
</dbReference>
<dbReference type="SMART" id="SM00856">
    <property type="entry name" value="PMEI"/>
    <property type="match status" value="1"/>
</dbReference>
<evidence type="ECO:0000256" key="4">
    <source>
        <dbReference type="SAM" id="SignalP"/>
    </source>
</evidence>
<comment type="caution">
    <text evidence="6">The sequence shown here is derived from an EMBL/GenBank/DDBJ whole genome shotgun (WGS) entry which is preliminary data.</text>
</comment>
<keyword evidence="2" id="KW-1015">Disulfide bond</keyword>
<evidence type="ECO:0000259" key="5">
    <source>
        <dbReference type="SMART" id="SM00856"/>
    </source>
</evidence>
<feature type="signal peptide" evidence="4">
    <location>
        <begin position="1"/>
        <end position="21"/>
    </location>
</feature>
<accession>A0A7J6HJ05</accession>
<dbReference type="NCBIfam" id="TIGR01614">
    <property type="entry name" value="PME_inhib"/>
    <property type="match status" value="2"/>
</dbReference>
<keyword evidence="1 4" id="KW-0732">Signal</keyword>
<protein>
    <recommendedName>
        <fullName evidence="5">Pectinesterase inhibitor domain-containing protein</fullName>
    </recommendedName>
</protein>
<dbReference type="EMBL" id="JAATIP010000007">
    <property type="protein sequence ID" value="KAF4395253.1"/>
    <property type="molecule type" value="Genomic_DNA"/>
</dbReference>
<dbReference type="InterPro" id="IPR006501">
    <property type="entry name" value="Pectinesterase_inhib_dom"/>
</dbReference>
<feature type="domain" description="Pectinesterase inhibitor" evidence="5">
    <location>
        <begin position="22"/>
        <end position="201"/>
    </location>
</feature>
<dbReference type="InterPro" id="IPR035513">
    <property type="entry name" value="Invertase/methylesterase_inhib"/>
</dbReference>
<evidence type="ECO:0000256" key="3">
    <source>
        <dbReference type="ARBA" id="ARBA00038471"/>
    </source>
</evidence>
<dbReference type="CDD" id="cd15795">
    <property type="entry name" value="PMEI-Pla_a_1_like"/>
    <property type="match status" value="1"/>
</dbReference>
<reference evidence="6 7" key="1">
    <citation type="journal article" date="2020" name="bioRxiv">
        <title>Sequence and annotation of 42 cannabis genomes reveals extensive copy number variation in cannabinoid synthesis and pathogen resistance genes.</title>
        <authorList>
            <person name="Mckernan K.J."/>
            <person name="Helbert Y."/>
            <person name="Kane L.T."/>
            <person name="Ebling H."/>
            <person name="Zhang L."/>
            <person name="Liu B."/>
            <person name="Eaton Z."/>
            <person name="Mclaughlin S."/>
            <person name="Kingan S."/>
            <person name="Baybayan P."/>
            <person name="Concepcion G."/>
            <person name="Jordan M."/>
            <person name="Riva A."/>
            <person name="Barbazuk W."/>
            <person name="Harkins T."/>
        </authorList>
    </citation>
    <scope>NUCLEOTIDE SEQUENCE [LARGE SCALE GENOMIC DNA]</scope>
    <source>
        <strain evidence="7">cv. Jamaican Lion 4</strain>
        <tissue evidence="6">Leaf</tissue>
    </source>
</reference>
<dbReference type="SUPFAM" id="SSF101148">
    <property type="entry name" value="Plant invertase/pectin methylesterase inhibitor"/>
    <property type="match status" value="1"/>
</dbReference>
<dbReference type="InterPro" id="IPR034088">
    <property type="entry name" value="Pla_a_1-like"/>
</dbReference>